<sequence>MEEGILSLKCLCGMITALGRRRICSLGISKLFILFFFNPTFSHTCSNGFLVPLRYNKALQSF</sequence>
<evidence type="ECO:0000313" key="1">
    <source>
        <dbReference type="EMBL" id="EGT48955.1"/>
    </source>
</evidence>
<protein>
    <submittedName>
        <fullName evidence="1">Uncharacterized protein</fullName>
    </submittedName>
</protein>
<proteinExistence type="predicted"/>
<accession>G0N0C4</accession>
<dbReference type="AlphaFoldDB" id="G0N0C4"/>
<name>G0N0C4_CAEBE</name>
<evidence type="ECO:0000313" key="2">
    <source>
        <dbReference type="Proteomes" id="UP000008068"/>
    </source>
</evidence>
<reference evidence="2" key="1">
    <citation type="submission" date="2011-07" db="EMBL/GenBank/DDBJ databases">
        <authorList>
            <consortium name="Caenorhabditis brenneri Sequencing and Analysis Consortium"/>
            <person name="Wilson R.K."/>
        </authorList>
    </citation>
    <scope>NUCLEOTIDE SEQUENCE [LARGE SCALE GENOMIC DNA]</scope>
    <source>
        <strain evidence="2">PB2801</strain>
    </source>
</reference>
<dbReference type="HOGENOM" id="CLU_2906157_0_0_1"/>
<keyword evidence="2" id="KW-1185">Reference proteome</keyword>
<gene>
    <name evidence="1" type="ORF">CAEBREN_30710</name>
</gene>
<organism evidence="2">
    <name type="scientific">Caenorhabditis brenneri</name>
    <name type="common">Nematode worm</name>
    <dbReference type="NCBI Taxonomy" id="135651"/>
    <lineage>
        <taxon>Eukaryota</taxon>
        <taxon>Metazoa</taxon>
        <taxon>Ecdysozoa</taxon>
        <taxon>Nematoda</taxon>
        <taxon>Chromadorea</taxon>
        <taxon>Rhabditida</taxon>
        <taxon>Rhabditina</taxon>
        <taxon>Rhabditomorpha</taxon>
        <taxon>Rhabditoidea</taxon>
        <taxon>Rhabditidae</taxon>
        <taxon>Peloderinae</taxon>
        <taxon>Caenorhabditis</taxon>
    </lineage>
</organism>
<dbReference type="EMBL" id="GL379824">
    <property type="protein sequence ID" value="EGT48955.1"/>
    <property type="molecule type" value="Genomic_DNA"/>
</dbReference>
<dbReference type="InParanoid" id="G0N0C4"/>
<dbReference type="Proteomes" id="UP000008068">
    <property type="component" value="Unassembled WGS sequence"/>
</dbReference>